<organism evidence="1">
    <name type="scientific">Chromera velia CCMP2878</name>
    <dbReference type="NCBI Taxonomy" id="1169474"/>
    <lineage>
        <taxon>Eukaryota</taxon>
        <taxon>Sar</taxon>
        <taxon>Alveolata</taxon>
        <taxon>Colpodellida</taxon>
        <taxon>Chromeraceae</taxon>
        <taxon>Chromera</taxon>
    </lineage>
</organism>
<dbReference type="AlphaFoldDB" id="A0A0G4H875"/>
<dbReference type="EMBL" id="CDMZ01001983">
    <property type="protein sequence ID" value="CEM40107.1"/>
    <property type="molecule type" value="Genomic_DNA"/>
</dbReference>
<accession>A0A0G4H875</accession>
<name>A0A0G4H875_9ALVE</name>
<dbReference type="PhylomeDB" id="A0A0G4H875"/>
<reference evidence="1" key="1">
    <citation type="submission" date="2014-11" db="EMBL/GenBank/DDBJ databases">
        <authorList>
            <person name="Otto D Thomas"/>
            <person name="Naeem Raeece"/>
        </authorList>
    </citation>
    <scope>NUCLEOTIDE SEQUENCE</scope>
</reference>
<dbReference type="VEuPathDB" id="CryptoDB:Cvel_5869"/>
<evidence type="ECO:0000313" key="1">
    <source>
        <dbReference type="EMBL" id="CEM40107.1"/>
    </source>
</evidence>
<proteinExistence type="predicted"/>
<protein>
    <submittedName>
        <fullName evidence="1">Uncharacterized protein</fullName>
    </submittedName>
</protein>
<sequence length="539" mass="58606">MSPRLPFLPPEPSDRKQWFRPMPVHPSLFQNEKVKAAFAGGEGLLVLTENRKKTYLCRPDDPQCLSFGLPEDMHIPSENASAAFGSDFFLIVLQNQTDSLRQLFAGSVPPPGNPEAGLSFHAIAVGEGRTNVTEVTAGMKFGLARLHNGDVVRAGVDITGKWSGVENSPTLFPQTLEAIGYDALKGKVRLLPKSFYLSGGSIFLTDDGLKGAGFWPGPWWNALLSDQDPMWRGLGVFKKKYPPRLAKGGCKVPIEWQGNYTNPSEATSLPVRILQYQSTASSDNRRWLDFPPEGAGVPLHRKVRLGCRGLISEHESLCIQTERRNSSTFQDRAEYVPEFVDLPSEISCAGCVVPSLWTNKEPPSPSLPFSLELKRGDDPNGTFTEYDKDTPAGAGDLLRLGCRGVLGASSDGDLRRAAEGIECRLKEEDGVRGIDWEIPSENSTAFTCTGCVVPAAWIPNPNSERLRYYVDVKGVVEAGSKKRKALDKTKGIGPVGVNDTIVFSCPNGGVPTRKRARCVVGGDGSPLFDAEVADVQCGE</sequence>
<gene>
    <name evidence="1" type="ORF">Cvel_5869</name>
</gene>